<name>A0A1E7L023_9ACTN</name>
<feature type="region of interest" description="Disordered" evidence="1">
    <location>
        <begin position="355"/>
        <end position="374"/>
    </location>
</feature>
<keyword evidence="2" id="KW-0648">Protein biosynthesis</keyword>
<feature type="compositionally biased region" description="Pro residues" evidence="1">
    <location>
        <begin position="355"/>
        <end position="370"/>
    </location>
</feature>
<reference evidence="2 3" key="1">
    <citation type="journal article" date="2016" name="Front. Microbiol.">
        <title>Comparative Genomics Analysis of Streptomyces Species Reveals Their Adaptation to the Marine Environment and Their Diversity at the Genomic Level.</title>
        <authorList>
            <person name="Tian X."/>
            <person name="Zhang Z."/>
            <person name="Yang T."/>
            <person name="Chen M."/>
            <person name="Li J."/>
            <person name="Chen F."/>
            <person name="Yang J."/>
            <person name="Li W."/>
            <person name="Zhang B."/>
            <person name="Zhang Z."/>
            <person name="Wu J."/>
            <person name="Zhang C."/>
            <person name="Long L."/>
            <person name="Xiao J."/>
        </authorList>
    </citation>
    <scope>NUCLEOTIDE SEQUENCE [LARGE SCALE GENOMIC DNA]</scope>
    <source>
        <strain evidence="2 3">SCSIO 10429</strain>
    </source>
</reference>
<proteinExistence type="predicted"/>
<protein>
    <submittedName>
        <fullName evidence="2">Translation initiation factor 2</fullName>
    </submittedName>
</protein>
<organism evidence="2 3">
    <name type="scientific">Streptomyces nanshensis</name>
    <dbReference type="NCBI Taxonomy" id="518642"/>
    <lineage>
        <taxon>Bacteria</taxon>
        <taxon>Bacillati</taxon>
        <taxon>Actinomycetota</taxon>
        <taxon>Actinomycetes</taxon>
        <taxon>Kitasatosporales</taxon>
        <taxon>Streptomycetaceae</taxon>
        <taxon>Streptomyces</taxon>
    </lineage>
</organism>
<gene>
    <name evidence="2" type="ORF">AN218_21760</name>
</gene>
<keyword evidence="3" id="KW-1185">Reference proteome</keyword>
<evidence type="ECO:0000313" key="2">
    <source>
        <dbReference type="EMBL" id="OEV09481.1"/>
    </source>
</evidence>
<sequence length="543" mass="57555">MLFAARSATALQRLLDVAPVFAGDGRVTRRFTLVPGSDFDADALTALEDAKARTIPWSEACEGVFDLVLTASPKGHLSMLEGPRVLLPHGAGFSKALPSEGSADSASGLDPAFLLSDGEPTASFHALAHPRQLAQLTALSPKAAERAAVVGDPTLERLLDSVSQRDRFRDALGTGARRLVVLTSTWGPESLLRRRPGMPAELATGLPHDSCQLALIVHPNEHSRDGSWDLAEQLAPALDAGAMLARPYEEWASLLIAADVVITDHGSTALYAAALGRPLMAAYDGGHELIPASPMAELLAASPRLRTPVDIADIDAALGAQQESVIRALADSAFAERGRALGLLRDELYRLLGLQPPPEPARTRPLPAPRHPARTPSAFAVQVETGAGEIRVERFAPSTERSAHHLAAEHGAANERQLQSAGLVFRRPSGTAPGPHSVAWTVDGWTAHIMDRYPGRRTAAVVLSPSRCLLRTRSSALMSVEIGPHRDGLGRIVRTDPAAVLSAVHAWLPASPELPATVVCRVGGQDFRVSIAPATGEEGDYPV</sequence>
<accession>A0A1E7L023</accession>
<evidence type="ECO:0000256" key="1">
    <source>
        <dbReference type="SAM" id="MobiDB-lite"/>
    </source>
</evidence>
<dbReference type="GO" id="GO:0003743">
    <property type="term" value="F:translation initiation factor activity"/>
    <property type="evidence" value="ECO:0007669"/>
    <property type="project" value="UniProtKB-KW"/>
</dbReference>
<dbReference type="SUPFAM" id="SSF53756">
    <property type="entry name" value="UDP-Glycosyltransferase/glycogen phosphorylase"/>
    <property type="match status" value="1"/>
</dbReference>
<evidence type="ECO:0000313" key="3">
    <source>
        <dbReference type="Proteomes" id="UP000176005"/>
    </source>
</evidence>
<keyword evidence="2" id="KW-0396">Initiation factor</keyword>
<dbReference type="PATRIC" id="fig|518642.10.peg.5336"/>
<comment type="caution">
    <text evidence="2">The sequence shown here is derived from an EMBL/GenBank/DDBJ whole genome shotgun (WGS) entry which is preliminary data.</text>
</comment>
<dbReference type="EMBL" id="LJGW01000368">
    <property type="protein sequence ID" value="OEV09481.1"/>
    <property type="molecule type" value="Genomic_DNA"/>
</dbReference>
<dbReference type="RefSeq" id="WP_070018589.1">
    <property type="nucleotide sequence ID" value="NZ_LJGW01000368.1"/>
</dbReference>
<dbReference type="AlphaFoldDB" id="A0A1E7L023"/>
<dbReference type="Proteomes" id="UP000176005">
    <property type="component" value="Unassembled WGS sequence"/>
</dbReference>